<evidence type="ECO:0000256" key="6">
    <source>
        <dbReference type="ARBA" id="ARBA00023157"/>
    </source>
</evidence>
<dbReference type="SUPFAM" id="SSF56496">
    <property type="entry name" value="Fibrinogen C-terminal domain-like"/>
    <property type="match status" value="3"/>
</dbReference>
<proteinExistence type="predicted"/>
<feature type="chain" id="PRO_5046339257" description="Fibrinogen-like protein 1" evidence="11">
    <location>
        <begin position="29"/>
        <end position="393"/>
    </location>
</feature>
<dbReference type="InterPro" id="IPR002181">
    <property type="entry name" value="Fibrinogen_a/b/g_C_dom"/>
</dbReference>
<dbReference type="Pfam" id="PF00147">
    <property type="entry name" value="Fibrinogen_C"/>
    <property type="match status" value="3"/>
</dbReference>
<comment type="function">
    <text evidence="8">Immune suppressive molecule that inhibits antigen-specific T-cell activation by acting as a major ligand of LAG3. Responsible for LAG3 T-cell inhibitory function. Binds LAG3 independently from MHC class II (MHC-II). Secreted by, and promotes growth of, hepatocytes.</text>
</comment>
<dbReference type="InterPro" id="IPR036056">
    <property type="entry name" value="Fibrinogen-like_C"/>
</dbReference>
<keyword evidence="5" id="KW-1064">Adaptive immunity</keyword>
<evidence type="ECO:0000256" key="10">
    <source>
        <dbReference type="SAM" id="Coils"/>
    </source>
</evidence>
<dbReference type="NCBIfam" id="NF040941">
    <property type="entry name" value="GGGWT_bact"/>
    <property type="match status" value="1"/>
</dbReference>
<evidence type="ECO:0000313" key="14">
    <source>
        <dbReference type="Proteomes" id="UP001623349"/>
    </source>
</evidence>
<dbReference type="CDD" id="cd00087">
    <property type="entry name" value="FReD"/>
    <property type="match status" value="1"/>
</dbReference>
<evidence type="ECO:0000259" key="12">
    <source>
        <dbReference type="PROSITE" id="PS51406"/>
    </source>
</evidence>
<sequence length="393" mass="44668">MLSVGRMGKICSFVLLTIALIMGRESWALENEKCLREQVRLRAQVHQLETRVKQQQTVIAQLLHEKEIQFLDRGQENSFIDLGGKRHYADCSEIYNDGFKQSGFYKIKPLQSLAEFSVYCDMSDGGGWTVIQRRSDGSENFSRVSLCSPGCPRTQSADWTGLQLRDPPASVSQVLGLKVRTTMPGQQMGWNDYENGFGNFVQNNGEYWLGNKNINLLTTQETLENPLDSESLLSVTSAPSSVVEILSEVSLLCLIPSSNDICSKSFDAIKKEGFHTTTSRDYTLKIDLTDFEKNSRFAQYESFKVGDKESLYELNIGEYSGTAGDSLSGTFHPEVQWWASHQRMKFSTWDRDNDNYKGNCAEEEQSGWWFNSWVSLCKPERCLLPRSLHSRNR</sequence>
<feature type="coiled-coil region" evidence="10">
    <location>
        <begin position="31"/>
        <end position="65"/>
    </location>
</feature>
<dbReference type="InterPro" id="IPR037579">
    <property type="entry name" value="FIB_ANG-like"/>
</dbReference>
<accession>A0ABQ0F1X9</accession>
<evidence type="ECO:0000256" key="5">
    <source>
        <dbReference type="ARBA" id="ARBA00023130"/>
    </source>
</evidence>
<keyword evidence="14" id="KW-1185">Reference proteome</keyword>
<comment type="caution">
    <text evidence="13">The sequence shown here is derived from an EMBL/GenBank/DDBJ whole genome shotgun (WGS) entry which is preliminary data.</text>
</comment>
<feature type="signal peptide" evidence="11">
    <location>
        <begin position="1"/>
        <end position="28"/>
    </location>
</feature>
<gene>
    <name evidence="13" type="ORF">APTSU1_000835100</name>
</gene>
<dbReference type="Gene3D" id="3.90.215.10">
    <property type="entry name" value="Gamma Fibrinogen, chain A, domain 1"/>
    <property type="match status" value="3"/>
</dbReference>
<evidence type="ECO:0000256" key="4">
    <source>
        <dbReference type="ARBA" id="ARBA00023054"/>
    </source>
</evidence>
<dbReference type="PROSITE" id="PS51406">
    <property type="entry name" value="FIBRINOGEN_C_2"/>
    <property type="match status" value="1"/>
</dbReference>
<evidence type="ECO:0000256" key="9">
    <source>
        <dbReference type="ARBA" id="ARBA00049681"/>
    </source>
</evidence>
<dbReference type="InterPro" id="IPR014716">
    <property type="entry name" value="Fibrinogen_a/b/g_C_1"/>
</dbReference>
<keyword evidence="5" id="KW-0391">Immunity</keyword>
<dbReference type="SMART" id="SM00186">
    <property type="entry name" value="FBG"/>
    <property type="match status" value="1"/>
</dbReference>
<evidence type="ECO:0000256" key="11">
    <source>
        <dbReference type="SAM" id="SignalP"/>
    </source>
</evidence>
<keyword evidence="2" id="KW-0964">Secreted</keyword>
<evidence type="ECO:0000256" key="8">
    <source>
        <dbReference type="ARBA" id="ARBA00049639"/>
    </source>
</evidence>
<comment type="subunit">
    <text evidence="9">Homodimer. Interacts (via the Fibrinogen C-terminal domain) with LAG3 (via Ig-like domains 1 and 2).</text>
</comment>
<evidence type="ECO:0000256" key="3">
    <source>
        <dbReference type="ARBA" id="ARBA00022729"/>
    </source>
</evidence>
<keyword evidence="3 11" id="KW-0732">Signal</keyword>
<protein>
    <recommendedName>
        <fullName evidence="7">Fibrinogen-like protein 1</fullName>
    </recommendedName>
</protein>
<evidence type="ECO:0000256" key="7">
    <source>
        <dbReference type="ARBA" id="ARBA00039489"/>
    </source>
</evidence>
<dbReference type="PANTHER" id="PTHR47221">
    <property type="entry name" value="FIBRINOGEN ALPHA CHAIN"/>
    <property type="match status" value="1"/>
</dbReference>
<keyword evidence="6" id="KW-1015">Disulfide bond</keyword>
<dbReference type="Proteomes" id="UP001623349">
    <property type="component" value="Unassembled WGS sequence"/>
</dbReference>
<dbReference type="EMBL" id="BAAFST010000008">
    <property type="protein sequence ID" value="GAB1293120.1"/>
    <property type="molecule type" value="Genomic_DNA"/>
</dbReference>
<dbReference type="PANTHER" id="PTHR47221:SF8">
    <property type="entry name" value="FIBRINOGEN LIKE 1A"/>
    <property type="match status" value="1"/>
</dbReference>
<comment type="subcellular location">
    <subcellularLocation>
        <location evidence="1">Secreted</location>
    </subcellularLocation>
</comment>
<name>A0ABQ0F1X9_APOSI</name>
<organism evidence="13 14">
    <name type="scientific">Apodemus speciosus</name>
    <name type="common">Large Japanese field mouse</name>
    <dbReference type="NCBI Taxonomy" id="105296"/>
    <lineage>
        <taxon>Eukaryota</taxon>
        <taxon>Metazoa</taxon>
        <taxon>Chordata</taxon>
        <taxon>Craniata</taxon>
        <taxon>Vertebrata</taxon>
        <taxon>Euteleostomi</taxon>
        <taxon>Mammalia</taxon>
        <taxon>Eutheria</taxon>
        <taxon>Euarchontoglires</taxon>
        <taxon>Glires</taxon>
        <taxon>Rodentia</taxon>
        <taxon>Myomorpha</taxon>
        <taxon>Muroidea</taxon>
        <taxon>Muridae</taxon>
        <taxon>Murinae</taxon>
        <taxon>Apodemus</taxon>
    </lineage>
</organism>
<evidence type="ECO:0000256" key="1">
    <source>
        <dbReference type="ARBA" id="ARBA00004613"/>
    </source>
</evidence>
<evidence type="ECO:0000256" key="2">
    <source>
        <dbReference type="ARBA" id="ARBA00022525"/>
    </source>
</evidence>
<reference evidence="13 14" key="1">
    <citation type="submission" date="2024-08" db="EMBL/GenBank/DDBJ databases">
        <title>The draft genome of Apodemus speciosus.</title>
        <authorList>
            <person name="Nabeshima K."/>
            <person name="Suzuki S."/>
            <person name="Onuma M."/>
        </authorList>
    </citation>
    <scope>NUCLEOTIDE SEQUENCE [LARGE SCALE GENOMIC DNA]</scope>
    <source>
        <strain evidence="13">IB14-021</strain>
    </source>
</reference>
<evidence type="ECO:0000313" key="13">
    <source>
        <dbReference type="EMBL" id="GAB1293120.1"/>
    </source>
</evidence>
<feature type="domain" description="Fibrinogen C-terminal" evidence="12">
    <location>
        <begin position="82"/>
        <end position="393"/>
    </location>
</feature>
<keyword evidence="4 10" id="KW-0175">Coiled coil</keyword>